<dbReference type="SUPFAM" id="SSF63829">
    <property type="entry name" value="Calcium-dependent phosphotriesterase"/>
    <property type="match status" value="1"/>
</dbReference>
<dbReference type="Proteomes" id="UP001226574">
    <property type="component" value="Unassembled WGS sequence"/>
</dbReference>
<reference evidence="3 4" key="1">
    <citation type="submission" date="2023-08" db="EMBL/GenBank/DDBJ databases">
        <title>Pseudoalteromonas haloplanktis LL1 genome.</title>
        <authorList>
            <person name="Wu S."/>
        </authorList>
    </citation>
    <scope>NUCLEOTIDE SEQUENCE [LARGE SCALE GENOMIC DNA]</scope>
    <source>
        <strain evidence="3 4">LL1</strain>
    </source>
</reference>
<comment type="caution">
    <text evidence="3">The sequence shown here is derived from an EMBL/GenBank/DDBJ whole genome shotgun (WGS) entry which is preliminary data.</text>
</comment>
<accession>A0ABU1B709</accession>
<organism evidence="3 4">
    <name type="scientific">Pseudoalteromonas haloplanktis</name>
    <name type="common">Alteromonas haloplanktis</name>
    <dbReference type="NCBI Taxonomy" id="228"/>
    <lineage>
        <taxon>Bacteria</taxon>
        <taxon>Pseudomonadati</taxon>
        <taxon>Pseudomonadota</taxon>
        <taxon>Gammaproteobacteria</taxon>
        <taxon>Alteromonadales</taxon>
        <taxon>Pseudoalteromonadaceae</taxon>
        <taxon>Pseudoalteromonas</taxon>
    </lineage>
</organism>
<sequence>MMKNMAVQVLDETVNFVGESPLWHPQRNTLYWLDFPNNILFSHQDGHTKKVKLKVMVTALGWIDHAHLLMATSEGLFKYHIDSQVMTLIVNIEDQLTTNRSNDGRADPWGGFWIGTMNVDAKAKCGAFYRWHNGQLRKLISELSIPNGMCFDKTRAVGYFADSLEQKLYVVKLDVDTGWPTSAPTLFYDFSELAVSPDGAVVDVHGNIWIALWDGGEVMCISPQGKHLHSVDTDTPRPTCPAFGGSDATTLFVTSAACELDKTPVNTVQHGTTLFYPSCCSGVFEPAVTV</sequence>
<dbReference type="PANTHER" id="PTHR10907:SF47">
    <property type="entry name" value="REGUCALCIN"/>
    <property type="match status" value="1"/>
</dbReference>
<dbReference type="Gene3D" id="2.120.10.30">
    <property type="entry name" value="TolB, C-terminal domain"/>
    <property type="match status" value="1"/>
</dbReference>
<keyword evidence="4" id="KW-1185">Reference proteome</keyword>
<dbReference type="InterPro" id="IPR005511">
    <property type="entry name" value="SMP-30"/>
</dbReference>
<comment type="similarity">
    <text evidence="1">Belongs to the SMP-30/CGR1 family.</text>
</comment>
<protein>
    <submittedName>
        <fullName evidence="3">SMP-30/gluconolactonase/LRE family protein</fullName>
        <ecNumber evidence="3">3.1.1.99</ecNumber>
    </submittedName>
</protein>
<proteinExistence type="inferred from homology"/>
<keyword evidence="3" id="KW-0378">Hydrolase</keyword>
<dbReference type="Pfam" id="PF08450">
    <property type="entry name" value="SGL"/>
    <property type="match status" value="1"/>
</dbReference>
<evidence type="ECO:0000259" key="2">
    <source>
        <dbReference type="Pfam" id="PF08450"/>
    </source>
</evidence>
<dbReference type="PANTHER" id="PTHR10907">
    <property type="entry name" value="REGUCALCIN"/>
    <property type="match status" value="1"/>
</dbReference>
<dbReference type="PRINTS" id="PR01790">
    <property type="entry name" value="SMP30FAMILY"/>
</dbReference>
<name>A0ABU1B709_PSEHA</name>
<dbReference type="InterPro" id="IPR013658">
    <property type="entry name" value="SGL"/>
</dbReference>
<dbReference type="EMBL" id="JAVIFY010000001">
    <property type="protein sequence ID" value="MDQ9090345.1"/>
    <property type="molecule type" value="Genomic_DNA"/>
</dbReference>
<gene>
    <name evidence="3" type="ORF">RC083_01920</name>
</gene>
<evidence type="ECO:0000256" key="1">
    <source>
        <dbReference type="ARBA" id="ARBA00008853"/>
    </source>
</evidence>
<dbReference type="RefSeq" id="WP_309038261.1">
    <property type="nucleotide sequence ID" value="NZ_JAVIFY010000001.1"/>
</dbReference>
<evidence type="ECO:0000313" key="3">
    <source>
        <dbReference type="EMBL" id="MDQ9090345.1"/>
    </source>
</evidence>
<dbReference type="EC" id="3.1.1.99" evidence="3"/>
<dbReference type="GO" id="GO:0016787">
    <property type="term" value="F:hydrolase activity"/>
    <property type="evidence" value="ECO:0007669"/>
    <property type="project" value="UniProtKB-KW"/>
</dbReference>
<dbReference type="InterPro" id="IPR011042">
    <property type="entry name" value="6-blade_b-propeller_TolB-like"/>
</dbReference>
<feature type="domain" description="SMP-30/Gluconolactonase/LRE-like region" evidence="2">
    <location>
        <begin position="17"/>
        <end position="256"/>
    </location>
</feature>
<evidence type="ECO:0000313" key="4">
    <source>
        <dbReference type="Proteomes" id="UP001226574"/>
    </source>
</evidence>